<keyword evidence="7 8" id="KW-0472">Membrane</keyword>
<dbReference type="EMBL" id="VNJI01000086">
    <property type="protein sequence ID" value="TVX98990.1"/>
    <property type="molecule type" value="Genomic_DNA"/>
</dbReference>
<evidence type="ECO:0000313" key="9">
    <source>
        <dbReference type="EMBL" id="TVX98990.1"/>
    </source>
</evidence>
<dbReference type="RefSeq" id="WP_144855036.1">
    <property type="nucleotide sequence ID" value="NZ_VNJI01000086.1"/>
</dbReference>
<keyword evidence="3" id="KW-0813">Transport</keyword>
<gene>
    <name evidence="9" type="ORF">FPZ49_34215</name>
</gene>
<dbReference type="GO" id="GO:0016020">
    <property type="term" value="C:membrane"/>
    <property type="evidence" value="ECO:0007669"/>
    <property type="project" value="UniProtKB-SubCell"/>
</dbReference>
<dbReference type="GO" id="GO:0009847">
    <property type="term" value="P:spore germination"/>
    <property type="evidence" value="ECO:0007669"/>
    <property type="project" value="InterPro"/>
</dbReference>
<evidence type="ECO:0000256" key="3">
    <source>
        <dbReference type="ARBA" id="ARBA00022448"/>
    </source>
</evidence>
<keyword evidence="5 8" id="KW-0812">Transmembrane</keyword>
<evidence type="ECO:0000313" key="10">
    <source>
        <dbReference type="Proteomes" id="UP000317036"/>
    </source>
</evidence>
<evidence type="ECO:0000256" key="1">
    <source>
        <dbReference type="ARBA" id="ARBA00004141"/>
    </source>
</evidence>
<feature type="transmembrane region" description="Helical" evidence="8">
    <location>
        <begin position="144"/>
        <end position="165"/>
    </location>
</feature>
<dbReference type="OrthoDB" id="2381188at2"/>
<dbReference type="NCBIfam" id="TIGR00912">
    <property type="entry name" value="2A0309"/>
    <property type="match status" value="1"/>
</dbReference>
<feature type="transmembrane region" description="Helical" evidence="8">
    <location>
        <begin position="72"/>
        <end position="98"/>
    </location>
</feature>
<dbReference type="Pfam" id="PF03845">
    <property type="entry name" value="Spore_permease"/>
    <property type="match status" value="1"/>
</dbReference>
<dbReference type="Proteomes" id="UP000317036">
    <property type="component" value="Unassembled WGS sequence"/>
</dbReference>
<organism evidence="9 10">
    <name type="scientific">Paenibacillus cremeus</name>
    <dbReference type="NCBI Taxonomy" id="2163881"/>
    <lineage>
        <taxon>Bacteria</taxon>
        <taxon>Bacillati</taxon>
        <taxon>Bacillota</taxon>
        <taxon>Bacilli</taxon>
        <taxon>Bacillales</taxon>
        <taxon>Paenibacillaceae</taxon>
        <taxon>Paenibacillus</taxon>
    </lineage>
</organism>
<protein>
    <submittedName>
        <fullName evidence="9">GerAB/ArcD/ProY family transporter</fullName>
    </submittedName>
</protein>
<feature type="transmembrane region" description="Helical" evidence="8">
    <location>
        <begin position="185"/>
        <end position="204"/>
    </location>
</feature>
<proteinExistence type="inferred from homology"/>
<feature type="transmembrane region" description="Helical" evidence="8">
    <location>
        <begin position="211"/>
        <end position="230"/>
    </location>
</feature>
<feature type="transmembrane region" description="Helical" evidence="8">
    <location>
        <begin position="330"/>
        <end position="352"/>
    </location>
</feature>
<comment type="subcellular location">
    <subcellularLocation>
        <location evidence="1">Membrane</location>
        <topology evidence="1">Multi-pass membrane protein</topology>
    </subcellularLocation>
</comment>
<evidence type="ECO:0000256" key="5">
    <source>
        <dbReference type="ARBA" id="ARBA00022692"/>
    </source>
</evidence>
<comment type="similarity">
    <text evidence="2">Belongs to the amino acid-polyamine-organocation (APC) superfamily. Spore germination protein (SGP) (TC 2.A.3.9) family.</text>
</comment>
<feature type="transmembrane region" description="Helical" evidence="8">
    <location>
        <begin position="269"/>
        <end position="288"/>
    </location>
</feature>
<comment type="caution">
    <text evidence="9">The sequence shown here is derived from an EMBL/GenBank/DDBJ whole genome shotgun (WGS) entry which is preliminary data.</text>
</comment>
<keyword evidence="4" id="KW-0309">Germination</keyword>
<dbReference type="AlphaFoldDB" id="A0A559JGK1"/>
<feature type="transmembrane region" description="Helical" evidence="8">
    <location>
        <begin position="39"/>
        <end position="60"/>
    </location>
</feature>
<evidence type="ECO:0000256" key="8">
    <source>
        <dbReference type="SAM" id="Phobius"/>
    </source>
</evidence>
<feature type="transmembrane region" description="Helical" evidence="8">
    <location>
        <begin position="118"/>
        <end position="137"/>
    </location>
</feature>
<dbReference type="InterPro" id="IPR004761">
    <property type="entry name" value="Spore_GerAB"/>
</dbReference>
<reference evidence="9 10" key="1">
    <citation type="submission" date="2019-07" db="EMBL/GenBank/DDBJ databases">
        <authorList>
            <person name="Kim J."/>
        </authorList>
    </citation>
    <scope>NUCLEOTIDE SEQUENCE [LARGE SCALE GENOMIC DNA]</scope>
    <source>
        <strain evidence="9 10">JC52</strain>
    </source>
</reference>
<sequence>MPQKNLPFALVMMTLMMSVGLMNHVELVPLLLETVQRDAWISILLLIAPICLFMLPVYYICKKTSGRTIQDWIRITYGFLPSILFRGLWIVYFIFFVFVALNDTITWTHISYLPHTPILVIAFFLCGLCAVVSVFGVRMIMIACGIFLPTVSLLGFFIAFANIPNKDYSNIFPLFENGWSPILKGLIYVGGGLTEMIIIIFLSGHATKKSFAYYISLALLLVCLAFGPTIGSISEFGPIEAAKQRYPAFEEWRLLHVGHFIEHMDYLSIYQWITGASVRISLGMCLILDLAHLNKRRPRALAAAAIGAGFMFSNLLQISDYEFILFLRHWYFPGVLLFHLLMVVLLIGLIALSRLKNVTT</sequence>
<evidence type="ECO:0000256" key="6">
    <source>
        <dbReference type="ARBA" id="ARBA00022989"/>
    </source>
</evidence>
<feature type="transmembrane region" description="Helical" evidence="8">
    <location>
        <begin position="7"/>
        <end position="27"/>
    </location>
</feature>
<feature type="transmembrane region" description="Helical" evidence="8">
    <location>
        <begin position="300"/>
        <end position="318"/>
    </location>
</feature>
<evidence type="ECO:0000256" key="7">
    <source>
        <dbReference type="ARBA" id="ARBA00023136"/>
    </source>
</evidence>
<dbReference type="PANTHER" id="PTHR34975:SF2">
    <property type="entry name" value="SPORE GERMINATION PROTEIN A2"/>
    <property type="match status" value="1"/>
</dbReference>
<name>A0A559JGK1_9BACL</name>
<evidence type="ECO:0000256" key="2">
    <source>
        <dbReference type="ARBA" id="ARBA00007998"/>
    </source>
</evidence>
<dbReference type="PANTHER" id="PTHR34975">
    <property type="entry name" value="SPORE GERMINATION PROTEIN A2"/>
    <property type="match status" value="1"/>
</dbReference>
<keyword evidence="10" id="KW-1185">Reference proteome</keyword>
<keyword evidence="6 8" id="KW-1133">Transmembrane helix</keyword>
<accession>A0A559JGK1</accession>
<evidence type="ECO:0000256" key="4">
    <source>
        <dbReference type="ARBA" id="ARBA00022544"/>
    </source>
</evidence>